<gene>
    <name evidence="2" type="ORF">CDV56_100975</name>
</gene>
<dbReference type="SUPFAM" id="SSF51338">
    <property type="entry name" value="Composite domain of metallo-dependent hydrolases"/>
    <property type="match status" value="1"/>
</dbReference>
<accession>A0A397G9H3</accession>
<dbReference type="SUPFAM" id="SSF51556">
    <property type="entry name" value="Metallo-dependent hydrolases"/>
    <property type="match status" value="1"/>
</dbReference>
<dbReference type="Gene3D" id="3.20.20.140">
    <property type="entry name" value="Metal-dependent hydrolases"/>
    <property type="match status" value="1"/>
</dbReference>
<dbReference type="Pfam" id="PF07969">
    <property type="entry name" value="Amidohydro_3"/>
    <property type="match status" value="1"/>
</dbReference>
<dbReference type="InterPro" id="IPR033932">
    <property type="entry name" value="YtcJ-like"/>
</dbReference>
<dbReference type="GeneID" id="38122949"/>
<dbReference type="InterPro" id="IPR032466">
    <property type="entry name" value="Metal_Hydrolase"/>
</dbReference>
<dbReference type="PANTHER" id="PTHR22642:SF19">
    <property type="entry name" value="AMIDOHYDROLASE FAMILY PROTEIN (AFU_ORTHOLOGUE AFUA_5G01480)"/>
    <property type="match status" value="1"/>
</dbReference>
<dbReference type="EMBL" id="NKHU02000283">
    <property type="protein sequence ID" value="RHZ45553.1"/>
    <property type="molecule type" value="Genomic_DNA"/>
</dbReference>
<dbReference type="InterPro" id="IPR011059">
    <property type="entry name" value="Metal-dep_hydrolase_composite"/>
</dbReference>
<name>A0A397G9H3_ASPTH</name>
<keyword evidence="3" id="KW-1185">Reference proteome</keyword>
<dbReference type="GO" id="GO:0016810">
    <property type="term" value="F:hydrolase activity, acting on carbon-nitrogen (but not peptide) bonds"/>
    <property type="evidence" value="ECO:0007669"/>
    <property type="project" value="InterPro"/>
</dbReference>
<dbReference type="STRING" id="41047.A0A397G9H3"/>
<proteinExistence type="predicted"/>
<feature type="domain" description="Amidohydrolase 3" evidence="1">
    <location>
        <begin position="50"/>
        <end position="528"/>
    </location>
</feature>
<protein>
    <recommendedName>
        <fullName evidence="1">Amidohydrolase 3 domain-containing protein</fullName>
    </recommendedName>
</protein>
<dbReference type="Gene3D" id="2.30.40.10">
    <property type="entry name" value="Urease, subunit C, domain 1"/>
    <property type="match status" value="1"/>
</dbReference>
<dbReference type="InterPro" id="IPR013108">
    <property type="entry name" value="Amidohydro_3"/>
</dbReference>
<reference evidence="2" key="1">
    <citation type="submission" date="2018-08" db="EMBL/GenBank/DDBJ databases">
        <title>Draft genome sequence of azole-resistant Aspergillus thermomutatus (Neosartorya pseudofischeri) strain HMR AF 39, isolated from a human nasal aspirate.</title>
        <authorList>
            <person name="Parent-Michaud M."/>
            <person name="Dufresne P.J."/>
            <person name="Fournier E."/>
            <person name="Martineau C."/>
            <person name="Moreira S."/>
            <person name="Perkins V."/>
            <person name="De Repentigny L."/>
            <person name="Dufresne S.F."/>
        </authorList>
    </citation>
    <scope>NUCLEOTIDE SEQUENCE [LARGE SCALE GENOMIC DNA]</scope>
    <source>
        <strain evidence="2">HMR AF 39</strain>
    </source>
</reference>
<dbReference type="RefSeq" id="XP_026610758.1">
    <property type="nucleotide sequence ID" value="XM_026754594.1"/>
</dbReference>
<dbReference type="OrthoDB" id="3501663at2759"/>
<dbReference type="AlphaFoldDB" id="A0A397G9H3"/>
<dbReference type="PANTHER" id="PTHR22642">
    <property type="entry name" value="IMIDAZOLONEPROPIONASE"/>
    <property type="match status" value="1"/>
</dbReference>
<dbReference type="CDD" id="cd01300">
    <property type="entry name" value="YtcJ_like"/>
    <property type="match status" value="1"/>
</dbReference>
<evidence type="ECO:0000313" key="2">
    <source>
        <dbReference type="EMBL" id="RHZ45553.1"/>
    </source>
</evidence>
<dbReference type="Gene3D" id="3.10.310.70">
    <property type="match status" value="1"/>
</dbReference>
<dbReference type="VEuPathDB" id="FungiDB:CDV56_100975"/>
<evidence type="ECO:0000259" key="1">
    <source>
        <dbReference type="Pfam" id="PF07969"/>
    </source>
</evidence>
<comment type="caution">
    <text evidence="2">The sequence shown here is derived from an EMBL/GenBank/DDBJ whole genome shotgun (WGS) entry which is preliminary data.</text>
</comment>
<sequence length="533" mass="58603">MKTIFTNGRIFSPSSNNPNAHNEFVESMVVEDDQIIYVGSRREAPYADNIIDLESRLVVPGFIDGHVHILNFGLSLGRLNLMGCTCLEDIRKAIKAFSTNHPAAPRLLCRGWIQSTTSGIALASMLDDLDPRPIHIESLDLHSIWCNSAALKEMGIYTAPDPPGGTIHRDKDGRPSGLLRESAVVDIVWPFLAKVTTQEAKLKALDQAFTAYTQAGYTGLVDMAMDEDTWDVLRLYRQYNNPPLHVAAHWLVPFSENQETNFHHVDRAIQLQAEFNRTSSPDFCIMGIKIICDGVVDGCTAALSQPYGNRTDPVEPIWPADMLKAVVRRADQAGLQCAIHAIGDKAVKQAIDVLAEVGTPGRRHRIEHLELTAPEDAKRLGDLGITASVQPVHSDPVLFRAWPELIGDRCQRAFAYREFVDGGARLAIGTDAPTAAHLPLPNLYNATTRRSALEPGEPRATNGHFGLGLAQAVTAATEGAAYARFAEGWTGCLREGCRADFVVLDMRWEAEELLEGKMCETWFGGQKVCSVEK</sequence>
<evidence type="ECO:0000313" key="3">
    <source>
        <dbReference type="Proteomes" id="UP000215305"/>
    </source>
</evidence>
<dbReference type="Proteomes" id="UP000215305">
    <property type="component" value="Unassembled WGS sequence"/>
</dbReference>
<organism evidence="2 3">
    <name type="scientific">Aspergillus thermomutatus</name>
    <name type="common">Neosartorya pseudofischeri</name>
    <dbReference type="NCBI Taxonomy" id="41047"/>
    <lineage>
        <taxon>Eukaryota</taxon>
        <taxon>Fungi</taxon>
        <taxon>Dikarya</taxon>
        <taxon>Ascomycota</taxon>
        <taxon>Pezizomycotina</taxon>
        <taxon>Eurotiomycetes</taxon>
        <taxon>Eurotiomycetidae</taxon>
        <taxon>Eurotiales</taxon>
        <taxon>Aspergillaceae</taxon>
        <taxon>Aspergillus</taxon>
        <taxon>Aspergillus subgen. Fumigati</taxon>
    </lineage>
</organism>